<accession>A0A3G9IXG9</accession>
<dbReference type="KEGG" id="pbk:Back11_49420"/>
<keyword evidence="2" id="KW-1185">Reference proteome</keyword>
<reference evidence="1 2" key="1">
    <citation type="submission" date="2018-11" db="EMBL/GenBank/DDBJ databases">
        <title>Complete genome sequence of Paenibacillus baekrokdamisoli strain KCTC 33723.</title>
        <authorList>
            <person name="Kang S.W."/>
            <person name="Lee K.C."/>
            <person name="Kim K.K."/>
            <person name="Kim J.S."/>
            <person name="Kim D.S."/>
            <person name="Ko S.H."/>
            <person name="Yang S.H."/>
            <person name="Lee J.S."/>
        </authorList>
    </citation>
    <scope>NUCLEOTIDE SEQUENCE [LARGE SCALE GENOMIC DNA]</scope>
    <source>
        <strain evidence="1 2">KCTC 33723</strain>
    </source>
</reference>
<evidence type="ECO:0000313" key="2">
    <source>
        <dbReference type="Proteomes" id="UP000275368"/>
    </source>
</evidence>
<dbReference type="OrthoDB" id="1048983at2"/>
<dbReference type="RefSeq" id="WP_125663235.1">
    <property type="nucleotide sequence ID" value="NZ_AP019308.1"/>
</dbReference>
<dbReference type="AlphaFoldDB" id="A0A3G9IXG9"/>
<dbReference type="EMBL" id="AP019308">
    <property type="protein sequence ID" value="BBH23597.1"/>
    <property type="molecule type" value="Genomic_DNA"/>
</dbReference>
<evidence type="ECO:0000313" key="1">
    <source>
        <dbReference type="EMBL" id="BBH23597.1"/>
    </source>
</evidence>
<dbReference type="Proteomes" id="UP000275368">
    <property type="component" value="Chromosome"/>
</dbReference>
<proteinExistence type="predicted"/>
<name>A0A3G9IXG9_9BACL</name>
<gene>
    <name evidence="1" type="ORF">Back11_49420</name>
</gene>
<protein>
    <submittedName>
        <fullName evidence="1">Uncharacterized protein</fullName>
    </submittedName>
</protein>
<organism evidence="1 2">
    <name type="scientific">Paenibacillus baekrokdamisoli</name>
    <dbReference type="NCBI Taxonomy" id="1712516"/>
    <lineage>
        <taxon>Bacteria</taxon>
        <taxon>Bacillati</taxon>
        <taxon>Bacillota</taxon>
        <taxon>Bacilli</taxon>
        <taxon>Bacillales</taxon>
        <taxon>Paenibacillaceae</taxon>
        <taxon>Paenibacillus</taxon>
    </lineage>
</organism>
<sequence>MNYNYFDYRELISKNLLSFLRQSGFSKLSFSKLTEISRPTIDQIIKGESPSPKQYNSQITKINETFQLPDDFFIVFQDEPTTTSRYAYAYSDHGRDVEKSPKTMELLNALDDILDVYSLYLK</sequence>